<dbReference type="EnsemblMetazoa" id="XM_028275625.2">
    <property type="protein sequence ID" value="XP_028131426.1"/>
    <property type="gene ID" value="LOC114327122"/>
</dbReference>
<feature type="domain" description="PH" evidence="2">
    <location>
        <begin position="1458"/>
        <end position="1562"/>
    </location>
</feature>
<reference evidence="6" key="1">
    <citation type="submission" date="2025-04" db="UniProtKB">
        <authorList>
            <consortium name="RefSeq"/>
        </authorList>
    </citation>
    <scope>IDENTIFICATION</scope>
    <source>
        <tissue evidence="6">Whole insect</tissue>
    </source>
</reference>
<feature type="domain" description="PDZ" evidence="3">
    <location>
        <begin position="1367"/>
        <end position="1445"/>
    </location>
</feature>
<dbReference type="GeneID" id="114327122"/>
<dbReference type="SUPFAM" id="SSF50156">
    <property type="entry name" value="PDZ domain-like"/>
    <property type="match status" value="1"/>
</dbReference>
<feature type="region of interest" description="Disordered" evidence="1">
    <location>
        <begin position="727"/>
        <end position="761"/>
    </location>
</feature>
<dbReference type="KEGG" id="dvv:114327122"/>
<organism evidence="6">
    <name type="scientific">Diabrotica virgifera virgifera</name>
    <name type="common">western corn rootworm</name>
    <dbReference type="NCBI Taxonomy" id="50390"/>
    <lineage>
        <taxon>Eukaryota</taxon>
        <taxon>Metazoa</taxon>
        <taxon>Ecdysozoa</taxon>
        <taxon>Arthropoda</taxon>
        <taxon>Hexapoda</taxon>
        <taxon>Insecta</taxon>
        <taxon>Pterygota</taxon>
        <taxon>Neoptera</taxon>
        <taxon>Endopterygota</taxon>
        <taxon>Coleoptera</taxon>
        <taxon>Polyphaga</taxon>
        <taxon>Cucujiformia</taxon>
        <taxon>Chrysomeloidea</taxon>
        <taxon>Chrysomelidae</taxon>
        <taxon>Galerucinae</taxon>
        <taxon>Diabroticina</taxon>
        <taxon>Diabroticites</taxon>
        <taxon>Diabrotica</taxon>
    </lineage>
</organism>
<dbReference type="FunCoup" id="A0A6P7F7F2">
    <property type="interactions" value="13"/>
</dbReference>
<dbReference type="InParanoid" id="A0A6P7F7F2"/>
<dbReference type="InterPro" id="IPR011993">
    <property type="entry name" value="PH-like_dom_sf"/>
</dbReference>
<feature type="region of interest" description="Disordered" evidence="1">
    <location>
        <begin position="1264"/>
        <end position="1286"/>
    </location>
</feature>
<protein>
    <submittedName>
        <fullName evidence="6">Uncharacterized protein LOC114327122 isoform X1</fullName>
    </submittedName>
</protein>
<feature type="region of interest" description="Disordered" evidence="1">
    <location>
        <begin position="1185"/>
        <end position="1240"/>
    </location>
</feature>
<feature type="compositionally biased region" description="Polar residues" evidence="1">
    <location>
        <begin position="1060"/>
        <end position="1070"/>
    </location>
</feature>
<dbReference type="SUPFAM" id="SSF50729">
    <property type="entry name" value="PH domain-like"/>
    <property type="match status" value="2"/>
</dbReference>
<dbReference type="Proteomes" id="UP001652700">
    <property type="component" value="Unplaced"/>
</dbReference>
<dbReference type="Pfam" id="PF00169">
    <property type="entry name" value="PH"/>
    <property type="match status" value="2"/>
</dbReference>
<dbReference type="InterPro" id="IPR001849">
    <property type="entry name" value="PH_domain"/>
</dbReference>
<feature type="compositionally biased region" description="Basic and acidic residues" evidence="1">
    <location>
        <begin position="1185"/>
        <end position="1197"/>
    </location>
</feature>
<evidence type="ECO:0000256" key="1">
    <source>
        <dbReference type="SAM" id="MobiDB-lite"/>
    </source>
</evidence>
<proteinExistence type="predicted"/>
<dbReference type="RefSeq" id="XP_028131426.1">
    <property type="nucleotide sequence ID" value="XM_028275625.1"/>
</dbReference>
<feature type="compositionally biased region" description="Polar residues" evidence="1">
    <location>
        <begin position="727"/>
        <end position="750"/>
    </location>
</feature>
<feature type="region of interest" description="Disordered" evidence="1">
    <location>
        <begin position="790"/>
        <end position="844"/>
    </location>
</feature>
<dbReference type="OrthoDB" id="2157866at2759"/>
<dbReference type="Pfam" id="PF00595">
    <property type="entry name" value="PDZ"/>
    <property type="match status" value="1"/>
</dbReference>
<dbReference type="PANTHER" id="PTHR47644:SF1">
    <property type="entry name" value="PDZ DOMAIN-CONTAINING PROTEIN"/>
    <property type="match status" value="1"/>
</dbReference>
<evidence type="ECO:0000313" key="6">
    <source>
        <dbReference type="RefSeq" id="XP_028131426.1"/>
    </source>
</evidence>
<dbReference type="PROSITE" id="PS50003">
    <property type="entry name" value="PH_DOMAIN"/>
    <property type="match status" value="2"/>
</dbReference>
<feature type="domain" description="PH" evidence="2">
    <location>
        <begin position="1588"/>
        <end position="1685"/>
    </location>
</feature>
<feature type="region of interest" description="Disordered" evidence="1">
    <location>
        <begin position="860"/>
        <end position="902"/>
    </location>
</feature>
<dbReference type="CDD" id="cd00136">
    <property type="entry name" value="PDZ_canonical"/>
    <property type="match status" value="1"/>
</dbReference>
<dbReference type="InterPro" id="IPR036034">
    <property type="entry name" value="PDZ_sf"/>
</dbReference>
<dbReference type="SMART" id="SM00228">
    <property type="entry name" value="PDZ"/>
    <property type="match status" value="1"/>
</dbReference>
<feature type="region of interest" description="Disordered" evidence="1">
    <location>
        <begin position="925"/>
        <end position="1106"/>
    </location>
</feature>
<accession>A0A6P7F7F2</accession>
<feature type="compositionally biased region" description="Polar residues" evidence="1">
    <location>
        <begin position="810"/>
        <end position="821"/>
    </location>
</feature>
<dbReference type="PANTHER" id="PTHR47644">
    <property type="entry name" value="AGAP008221-PA"/>
    <property type="match status" value="1"/>
</dbReference>
<sequence>MDIFTGQGKRYRANANDMDYHPQGLPGSTRVVLNHLDVSTQANIQHSALNYESEDEMMSRMSRDRKGTPHYNREDIREQYCITERGLGALETKQSLFGCLSSHQGSCSNRTSLLTACVRQKVPSDENLYDLYRRHPSEYAPYPRRSRYPWGPVVSDIYRYDEDLKSSYFRRKPIIDPSRYTWMPSDDESVRMEKPRSIIENCHDRVTNSSSVMLPGKKHVSFARSHTLASFDNALSTLSYSTGHLNQIATSQERLLDVRKPELTPIITKQPEQEVFCDKIKRVPMKTQATQTEVGLGRKPLPPHINLSPRTIQKVKMVSQGAQTNGIATNGRKLIKSYSEAGSKFGISPMNGEVIPFDTIPDHEPLQRTQSDEPPRSPFIVDKAPTFSLPDRNGAGADSETSSLTKSDEHESEDSNESKKEIFIDFKPQLSPSSKMSKRTLMKALSDGEILLEQRRVKISDDCVVPEKPVHSVSHEDVHNDDDERIFTPYFQKMPIQNEGVCKPLEENVYSSLDNGMYAQDSIDEDFHEHLIYSRTYLDTHEFNGEQHINMENWLKDDSIVPSISFLPHAKLSPFTSNDSLANETRDQSDGIWNESQATVLQVDSGTDNGTILSSSEFNSATSPVSTSIALTPSSKRKHMLMIQHQQRSSMDTENLDEETVDQNLTYLRKVSPAKTVESPATVFPPRQYLSVENILPIRKKFTPETPVGSPLPAVVPDLLLSRTDSCRTNTDVSESTTTDDYITANSGTDSSRKSGSIKGPEFYNNLQQAHITDGSSLESARGLDAISDDMVVPSFSPPPPCTSASTTVGDSSHSLCNTPVPNIRTGRSTPSEDSSSSCGSYSVGSTPDLLDRFTETVPSRNKKVCPPNVSDDERSVRYSSSGYYESPMEDDTTWTSPKNNHHRRCKDFTLDLSNNPNKSYLETYSILNTKPNKRNIKASPSAEKPKRSKPRMRSPMQGSRKNSQLKKQAHIQEKENKATSDESSCDIAVKHLSNQNSPRRGKKTKENSKKKGIPRSPVSQRNAQEKKSSSLPGSLSRKKSSKQSHNLAPESGSCERKNSVSSPLSLTRQSPKKVEDSTKLKALSAESLRSVSPGSDSVFYSDPSSQTADHQVHCLHCGKEVDIVTTDDPDKSISSLENPEEIVQPPAGFEDSPRVKTSGRLFKKLERRIRSEERNYLENKKNRYKSEVRAKSEERGASTYKSKLRPMAKSTTSSQEQLKATDSSPSVLPGAPENEDDTGIYDVPYMEGCWIHIDERDEVIARTSCSSPSDKPSSRKDSISSTESEQEFRKKFQAVTHRMVHRKSCLEMYKRQNNKSFALQRHLTDTQNELDPDIQSVELKAKLEEILKIMLLVWCRKKEALHDCDKTVIVRRESGEFGFRIHGSKPVVVSAIEPGTPAETSGLEVGDIVLSVNGVSVLDKNHSEIVKIAHAGSDTLKMEVARTCYALSPQQEEEPSKILFSGYLWKLSGYASGNSSNRWMRRWFCLKQNGCLYCYKTDMDKHPVDVTMLHDQEIQTVDDQENFSKSHVFIVQKHDGVPLYLAAESSSMQEKWVEEMNKLMIDNKQLLDSFLDRTKSNLMLPPCSIKEPDCFGYLVKLGTQWKSWSRRYCILKDACLYFYQDANAKNAFGVAYLHGYRVQQYLSGTKKYAFEIVPPDSNKKHYYFHTDSDADKKRWIAALEYSIDKWMKI</sequence>
<feature type="compositionally biased region" description="Polar residues" evidence="1">
    <location>
        <begin position="1210"/>
        <end position="1227"/>
    </location>
</feature>
<reference evidence="4" key="2">
    <citation type="submission" date="2025-05" db="UniProtKB">
        <authorList>
            <consortium name="EnsemblMetazoa"/>
        </authorList>
    </citation>
    <scope>IDENTIFICATION</scope>
</reference>
<evidence type="ECO:0000313" key="4">
    <source>
        <dbReference type="EnsemblMetazoa" id="XP_028131426.1"/>
    </source>
</evidence>
<dbReference type="PROSITE" id="PS50106">
    <property type="entry name" value="PDZ"/>
    <property type="match status" value="1"/>
</dbReference>
<dbReference type="InterPro" id="IPR001478">
    <property type="entry name" value="PDZ"/>
</dbReference>
<keyword evidence="5" id="KW-1185">Reference proteome</keyword>
<feature type="compositionally biased region" description="Basic and acidic residues" evidence="1">
    <location>
        <begin position="971"/>
        <end position="981"/>
    </location>
</feature>
<gene>
    <name evidence="6" type="primary">LOC114327122</name>
</gene>
<dbReference type="Gene3D" id="2.30.42.10">
    <property type="match status" value="1"/>
</dbReference>
<feature type="compositionally biased region" description="Basic and acidic residues" evidence="1">
    <location>
        <begin position="360"/>
        <end position="375"/>
    </location>
</feature>
<feature type="compositionally biased region" description="Low complexity" evidence="1">
    <location>
        <begin position="826"/>
        <end position="844"/>
    </location>
</feature>
<name>A0A6P7F7F2_DIAVI</name>
<evidence type="ECO:0000259" key="3">
    <source>
        <dbReference type="PROSITE" id="PS50106"/>
    </source>
</evidence>
<evidence type="ECO:0000313" key="5">
    <source>
        <dbReference type="Proteomes" id="UP001652700"/>
    </source>
</evidence>
<dbReference type="Gene3D" id="2.30.29.30">
    <property type="entry name" value="Pleckstrin-homology domain (PH domain)/Phosphotyrosine-binding domain (PTB)"/>
    <property type="match status" value="2"/>
</dbReference>
<feature type="region of interest" description="Disordered" evidence="1">
    <location>
        <begin position="349"/>
        <end position="437"/>
    </location>
</feature>
<evidence type="ECO:0000259" key="2">
    <source>
        <dbReference type="PROSITE" id="PS50003"/>
    </source>
</evidence>
<dbReference type="SMART" id="SM00233">
    <property type="entry name" value="PH"/>
    <property type="match status" value="2"/>
</dbReference>